<comment type="caution">
    <text evidence="1">The sequence shown here is derived from an EMBL/GenBank/DDBJ whole genome shotgun (WGS) entry which is preliminary data.</text>
</comment>
<dbReference type="SMR" id="A0A2J8VWB4"/>
<name>A0A2J8VWB4_PONAB</name>
<reference evidence="1" key="1">
    <citation type="submission" date="2017-12" db="EMBL/GenBank/DDBJ databases">
        <title>High-resolution comparative analysis of great ape genomes.</title>
        <authorList>
            <person name="Pollen A."/>
            <person name="Hastie A."/>
            <person name="Hormozdiari F."/>
            <person name="Dougherty M."/>
            <person name="Liu R."/>
            <person name="Chaisson M."/>
            <person name="Hoppe E."/>
            <person name="Hill C."/>
            <person name="Pang A."/>
            <person name="Hillier L."/>
            <person name="Baker C."/>
            <person name="Armstrong J."/>
            <person name="Shendure J."/>
            <person name="Paten B."/>
            <person name="Wilson R."/>
            <person name="Chao H."/>
            <person name="Schneider V."/>
            <person name="Ventura M."/>
            <person name="Kronenberg Z."/>
            <person name="Murali S."/>
            <person name="Gordon D."/>
            <person name="Cantsilieris S."/>
            <person name="Munson K."/>
            <person name="Nelson B."/>
            <person name="Raja A."/>
            <person name="Underwood J."/>
            <person name="Diekhans M."/>
            <person name="Fiddes I."/>
            <person name="Haussler D."/>
            <person name="Eichler E."/>
        </authorList>
    </citation>
    <scope>NUCLEOTIDE SEQUENCE [LARGE SCALE GENOMIC DNA]</scope>
    <source>
        <strain evidence="1">Susie</strain>
    </source>
</reference>
<accession>A0A2J8VWB4</accession>
<sequence>MATDSWALAVDEQEAAAESPTELNCPISVWYW</sequence>
<evidence type="ECO:0000313" key="1">
    <source>
        <dbReference type="EMBL" id="PNJ61788.1"/>
    </source>
</evidence>
<protein>
    <submittedName>
        <fullName evidence="1">DDX19B isoform 10</fullName>
    </submittedName>
</protein>
<organism evidence="1">
    <name type="scientific">Pongo abelii</name>
    <name type="common">Sumatran orangutan</name>
    <name type="synonym">Pongo pygmaeus abelii</name>
    <dbReference type="NCBI Taxonomy" id="9601"/>
    <lineage>
        <taxon>Eukaryota</taxon>
        <taxon>Metazoa</taxon>
        <taxon>Chordata</taxon>
        <taxon>Craniata</taxon>
        <taxon>Vertebrata</taxon>
        <taxon>Euteleostomi</taxon>
        <taxon>Mammalia</taxon>
        <taxon>Eutheria</taxon>
        <taxon>Euarchontoglires</taxon>
        <taxon>Primates</taxon>
        <taxon>Haplorrhini</taxon>
        <taxon>Catarrhini</taxon>
        <taxon>Hominidae</taxon>
        <taxon>Pongo</taxon>
    </lineage>
</organism>
<gene>
    <name evidence="1" type="ORF">CR201_G0015350</name>
</gene>
<proteinExistence type="predicted"/>
<dbReference type="AlphaFoldDB" id="A0A2J8VWB4"/>
<dbReference type="EMBL" id="NDHI03003408">
    <property type="protein sequence ID" value="PNJ61788.1"/>
    <property type="molecule type" value="Genomic_DNA"/>
</dbReference>